<dbReference type="AlphaFoldDB" id="A0A5K7YZH7"/>
<dbReference type="InterPro" id="IPR029058">
    <property type="entry name" value="AB_hydrolase_fold"/>
</dbReference>
<organism evidence="4 5">
    <name type="scientific">Desulfosarcina widdelii</name>
    <dbReference type="NCBI Taxonomy" id="947919"/>
    <lineage>
        <taxon>Bacteria</taxon>
        <taxon>Pseudomonadati</taxon>
        <taxon>Thermodesulfobacteriota</taxon>
        <taxon>Desulfobacteria</taxon>
        <taxon>Desulfobacterales</taxon>
        <taxon>Desulfosarcinaceae</taxon>
        <taxon>Desulfosarcina</taxon>
    </lineage>
</organism>
<dbReference type="KEGG" id="dwd:DSCW_12170"/>
<dbReference type="InterPro" id="IPR050300">
    <property type="entry name" value="GDXG_lipolytic_enzyme"/>
</dbReference>
<comment type="similarity">
    <text evidence="1">Belongs to the 'GDXG' lipolytic enzyme family.</text>
</comment>
<name>A0A5K7YZH7_9BACT</name>
<dbReference type="EMBL" id="AP021875">
    <property type="protein sequence ID" value="BBO73800.1"/>
    <property type="molecule type" value="Genomic_DNA"/>
</dbReference>
<dbReference type="GO" id="GO:0016787">
    <property type="term" value="F:hydrolase activity"/>
    <property type="evidence" value="ECO:0007669"/>
    <property type="project" value="UniProtKB-KW"/>
</dbReference>
<sequence length="307" mass="33883">MQRIRSRIIIGLIKNRHLFKMKLKPEVIDDSFSVANFRKEVARASSKFKMPKGVTTKKQNVNAMAAEWIIPANPTEGKVLLYIHGGGFISGSCRTHRAIVAKFALGCRLKALVFDYRLAPEHPFPAGLDDCVAAYRWLLEEGYRSDDIVVGGESAGGTLTLSLLLALKEKKIPLPKAAFSISPVTDLRCQAASFEYNAKNDIAPINASAVWTSYYVGRNDPVSPLLSPLMGDYKGLPPLHICVGTHEIHYDDCADVAAKAKAHGVDVTFSQWLKMVHAFPVLSPLFPEAKMAMREICGFVKKQLNIQ</sequence>
<evidence type="ECO:0000256" key="1">
    <source>
        <dbReference type="ARBA" id="ARBA00010515"/>
    </source>
</evidence>
<evidence type="ECO:0000256" key="2">
    <source>
        <dbReference type="ARBA" id="ARBA00022801"/>
    </source>
</evidence>
<keyword evidence="2 4" id="KW-0378">Hydrolase</keyword>
<dbReference type="PANTHER" id="PTHR48081:SF8">
    <property type="entry name" value="ALPHA_BETA HYDROLASE FOLD-3 DOMAIN-CONTAINING PROTEIN-RELATED"/>
    <property type="match status" value="1"/>
</dbReference>
<dbReference type="PANTHER" id="PTHR48081">
    <property type="entry name" value="AB HYDROLASE SUPERFAMILY PROTEIN C4A8.06C"/>
    <property type="match status" value="1"/>
</dbReference>
<accession>A0A5K7YZH7</accession>
<reference evidence="4 5" key="1">
    <citation type="submission" date="2019-11" db="EMBL/GenBank/DDBJ databases">
        <title>Comparative genomics of hydrocarbon-degrading Desulfosarcina strains.</title>
        <authorList>
            <person name="Watanabe M."/>
            <person name="Kojima H."/>
            <person name="Fukui M."/>
        </authorList>
    </citation>
    <scope>NUCLEOTIDE SEQUENCE [LARGE SCALE GENOMIC DNA]</scope>
    <source>
        <strain evidence="4 5">PP31</strain>
    </source>
</reference>
<protein>
    <submittedName>
        <fullName evidence="4">Hydrolase</fullName>
    </submittedName>
</protein>
<keyword evidence="5" id="KW-1185">Reference proteome</keyword>
<feature type="domain" description="Alpha/beta hydrolase fold-3" evidence="3">
    <location>
        <begin position="80"/>
        <end position="279"/>
    </location>
</feature>
<dbReference type="InterPro" id="IPR013094">
    <property type="entry name" value="AB_hydrolase_3"/>
</dbReference>
<evidence type="ECO:0000313" key="4">
    <source>
        <dbReference type="EMBL" id="BBO73800.1"/>
    </source>
</evidence>
<dbReference type="PROSITE" id="PS01173">
    <property type="entry name" value="LIPASE_GDXG_HIS"/>
    <property type="match status" value="1"/>
</dbReference>
<dbReference type="SUPFAM" id="SSF53474">
    <property type="entry name" value="alpha/beta-Hydrolases"/>
    <property type="match status" value="1"/>
</dbReference>
<gene>
    <name evidence="4" type="ORF">DSCW_12170</name>
</gene>
<dbReference type="Proteomes" id="UP000427769">
    <property type="component" value="Chromosome"/>
</dbReference>
<evidence type="ECO:0000259" key="3">
    <source>
        <dbReference type="Pfam" id="PF07859"/>
    </source>
</evidence>
<proteinExistence type="inferred from homology"/>
<dbReference type="Gene3D" id="3.40.50.1820">
    <property type="entry name" value="alpha/beta hydrolase"/>
    <property type="match status" value="1"/>
</dbReference>
<evidence type="ECO:0000313" key="5">
    <source>
        <dbReference type="Proteomes" id="UP000427769"/>
    </source>
</evidence>
<dbReference type="OrthoDB" id="24847at2"/>
<dbReference type="Pfam" id="PF07859">
    <property type="entry name" value="Abhydrolase_3"/>
    <property type="match status" value="1"/>
</dbReference>
<dbReference type="InterPro" id="IPR002168">
    <property type="entry name" value="Lipase_GDXG_HIS_AS"/>
</dbReference>